<dbReference type="Proteomes" id="UP000245916">
    <property type="component" value="Unassembled WGS sequence"/>
</dbReference>
<evidence type="ECO:0000313" key="2">
    <source>
        <dbReference type="EMBL" id="PWG02887.1"/>
    </source>
</evidence>
<feature type="chain" id="PRO_5015396691" evidence="1">
    <location>
        <begin position="23"/>
        <end position="115"/>
    </location>
</feature>
<reference evidence="2 3" key="1">
    <citation type="submission" date="2018-05" db="EMBL/GenBank/DDBJ databases">
        <title>Genome of Sphingosinicella humi QZX222.</title>
        <authorList>
            <person name="Qiao Z."/>
            <person name="Wang G."/>
        </authorList>
    </citation>
    <scope>NUCLEOTIDE SEQUENCE [LARGE SCALE GENOMIC DNA]</scope>
    <source>
        <strain evidence="2 3">QZX222</strain>
    </source>
</reference>
<dbReference type="RefSeq" id="WP_109271025.1">
    <property type="nucleotide sequence ID" value="NZ_QFFF01000001.1"/>
</dbReference>
<evidence type="ECO:0000256" key="1">
    <source>
        <dbReference type="SAM" id="SignalP"/>
    </source>
</evidence>
<gene>
    <name evidence="2" type="ORF">DF286_08405</name>
</gene>
<organism evidence="2 3">
    <name type="scientific">Allosphingosinicella humi</name>
    <dbReference type="NCBI Taxonomy" id="2068657"/>
    <lineage>
        <taxon>Bacteria</taxon>
        <taxon>Pseudomonadati</taxon>
        <taxon>Pseudomonadota</taxon>
        <taxon>Alphaproteobacteria</taxon>
        <taxon>Sphingomonadales</taxon>
        <taxon>Sphingomonadaceae</taxon>
        <taxon>Allosphingosinicella</taxon>
    </lineage>
</organism>
<protein>
    <submittedName>
        <fullName evidence="2">Uncharacterized protein</fullName>
    </submittedName>
</protein>
<dbReference type="EMBL" id="QFFF01000001">
    <property type="protein sequence ID" value="PWG02887.1"/>
    <property type="molecule type" value="Genomic_DNA"/>
</dbReference>
<proteinExistence type="predicted"/>
<feature type="signal peptide" evidence="1">
    <location>
        <begin position="1"/>
        <end position="22"/>
    </location>
</feature>
<accession>A0A2U2J3I3</accession>
<comment type="caution">
    <text evidence="2">The sequence shown here is derived from an EMBL/GenBank/DDBJ whole genome shotgun (WGS) entry which is preliminary data.</text>
</comment>
<sequence>MRSLMLLPLAMLLGAAATPDEAALDDARCLIAIGQLTAAEDKTVQQAGQLGAQYYFGRLDGRGVSDLEALLTQAAETMKPEELDSTIQRCGAVLQERGLALQAIGERMTAKAKPE</sequence>
<name>A0A2U2J3I3_9SPHN</name>
<dbReference type="AlphaFoldDB" id="A0A2U2J3I3"/>
<evidence type="ECO:0000313" key="3">
    <source>
        <dbReference type="Proteomes" id="UP000245916"/>
    </source>
</evidence>
<keyword evidence="1" id="KW-0732">Signal</keyword>
<keyword evidence="3" id="KW-1185">Reference proteome</keyword>